<name>Q678C6_9VIRU</name>
<protein>
    <submittedName>
        <fullName evidence="1">Uncharacterized protein</fullName>
    </submittedName>
</protein>
<accession>Q678C6</accession>
<dbReference type="KEGG" id="vg:2979003"/>
<sequence length="52" mass="6122">MITKFFSYHKLLNPFILKVSLMLQSVIDDNIELKDVYLLNPKAYIYLLCSLV</sequence>
<evidence type="ECO:0000313" key="2">
    <source>
        <dbReference type="Proteomes" id="UP000106699"/>
    </source>
</evidence>
<reference evidence="1 2" key="1">
    <citation type="journal article" date="2004" name="J. Virol.">
        <title>Complete genome sequence of lymphocystis disease virus isolated from China.</title>
        <authorList>
            <person name="Zhang Q.Y."/>
            <person name="Xiao F."/>
            <person name="Xie J."/>
            <person name="Li Z.Q."/>
            <person name="Gui J.F."/>
        </authorList>
    </citation>
    <scope>NUCLEOTIDE SEQUENCE [LARGE SCALE GENOMIC DNA]</scope>
</reference>
<evidence type="ECO:0000313" key="1">
    <source>
        <dbReference type="EMBL" id="AAU10931.1"/>
    </source>
</evidence>
<proteinExistence type="predicted"/>
<dbReference type="RefSeq" id="YP_073592.1">
    <property type="nucleotide sequence ID" value="NC_005902.1"/>
</dbReference>
<dbReference type="Proteomes" id="UP000106699">
    <property type="component" value="Segment"/>
</dbReference>
<keyword evidence="2" id="KW-1185">Reference proteome</keyword>
<organism evidence="1 2">
    <name type="scientific">lymphocystis disease virus-China</name>
    <dbReference type="NCBI Taxonomy" id="256729"/>
    <lineage>
        <taxon>Viruses</taxon>
        <taxon>Varidnaviria</taxon>
        <taxon>Bamfordvirae</taxon>
        <taxon>Nucleocytoviricota</taxon>
        <taxon>Megaviricetes</taxon>
        <taxon>Pimascovirales</taxon>
        <taxon>Pimascovirales incertae sedis</taxon>
        <taxon>Iridoviridae</taxon>
        <taxon>Alphairidovirinae</taxon>
        <taxon>Lymphocystivirus</taxon>
        <taxon>Lymphocystivirus paralichthys1</taxon>
        <taxon>Lymphocystis disease virus 2</taxon>
    </lineage>
</organism>
<dbReference type="EMBL" id="AY380826">
    <property type="protein sequence ID" value="AAU10931.1"/>
    <property type="molecule type" value="Genomic_DNA"/>
</dbReference>
<dbReference type="GeneID" id="2979003"/>